<dbReference type="SUPFAM" id="SSF161098">
    <property type="entry name" value="MetI-like"/>
    <property type="match status" value="1"/>
</dbReference>
<keyword evidence="9 13" id="KW-0472">Membrane</keyword>
<dbReference type="EMBL" id="QVFU01000044">
    <property type="protein sequence ID" value="RFS43812.1"/>
    <property type="molecule type" value="Genomic_DNA"/>
</dbReference>
<dbReference type="Pfam" id="PF19300">
    <property type="entry name" value="BPD_transp_1_N"/>
    <property type="match status" value="1"/>
</dbReference>
<proteinExistence type="inferred from homology"/>
<evidence type="ECO:0000313" key="15">
    <source>
        <dbReference type="EMBL" id="RFS43812.1"/>
    </source>
</evidence>
<keyword evidence="2 13" id="KW-0813">Transport</keyword>
<dbReference type="GO" id="GO:0015099">
    <property type="term" value="F:nickel cation transmembrane transporter activity"/>
    <property type="evidence" value="ECO:0007669"/>
    <property type="project" value="InterPro"/>
</dbReference>
<feature type="transmembrane region" description="Helical" evidence="13">
    <location>
        <begin position="227"/>
        <end position="249"/>
    </location>
</feature>
<feature type="transmembrane region" description="Helical" evidence="13">
    <location>
        <begin position="174"/>
        <end position="192"/>
    </location>
</feature>
<dbReference type="InterPro" id="IPR045621">
    <property type="entry name" value="BPD_transp_1_N"/>
</dbReference>
<dbReference type="RefSeq" id="WP_117230590.1">
    <property type="nucleotide sequence ID" value="NZ_CP061725.1"/>
</dbReference>
<dbReference type="PROSITE" id="PS50928">
    <property type="entry name" value="ABC_TM1"/>
    <property type="match status" value="1"/>
</dbReference>
<keyword evidence="8" id="KW-0921">Nickel transport</keyword>
<evidence type="ECO:0000256" key="5">
    <source>
        <dbReference type="ARBA" id="ARBA00022692"/>
    </source>
</evidence>
<evidence type="ECO:0000259" key="14">
    <source>
        <dbReference type="PROSITE" id="PS50928"/>
    </source>
</evidence>
<keyword evidence="3" id="KW-1003">Cell membrane</keyword>
<protein>
    <recommendedName>
        <fullName evidence="12">Nickel import system permease protein NikB</fullName>
    </recommendedName>
</protein>
<evidence type="ECO:0000256" key="9">
    <source>
        <dbReference type="ARBA" id="ARBA00023136"/>
    </source>
</evidence>
<dbReference type="Pfam" id="PF00528">
    <property type="entry name" value="BPD_transp_1"/>
    <property type="match status" value="1"/>
</dbReference>
<feature type="transmembrane region" description="Helical" evidence="13">
    <location>
        <begin position="99"/>
        <end position="122"/>
    </location>
</feature>
<comment type="subcellular location">
    <subcellularLocation>
        <location evidence="1 13">Cell membrane</location>
        <topology evidence="1 13">Multi-pass membrane protein</topology>
    </subcellularLocation>
</comment>
<evidence type="ECO:0000256" key="11">
    <source>
        <dbReference type="ARBA" id="ARBA00038669"/>
    </source>
</evidence>
<evidence type="ECO:0000256" key="7">
    <source>
        <dbReference type="ARBA" id="ARBA00023065"/>
    </source>
</evidence>
<dbReference type="InterPro" id="IPR000515">
    <property type="entry name" value="MetI-like"/>
</dbReference>
<sequence length="307" mass="33303">MINYTVRRLLLAVVILWGALTLVFAVVRLVPGDPVSVILGPDATADEVADARRELGLERNVVIQYANFLGRVTQLDFGQSFRHNRDAFEMVIERLPATVTLALTAICIALVASFLLGIAAALRPRGVADRVISVLSLVGQSLPSFWVGIILLLIFARQLGWLPSAGNSTPQHLILPAVTLALPFTSILVRLIRSGLLEVLGEGYIQTARSKGLRESIVLFRHALRNMLIPVVTVAGLQLGALLGGTVVVEEVFSWPGLGRLLVDAIGNRDYTVIQASIAFVTTAFVLVNLVVDLLYAYIDPRVRVVN</sequence>
<dbReference type="AlphaFoldDB" id="A0A372FSP0"/>
<dbReference type="OrthoDB" id="9809425at2"/>
<dbReference type="NCBIfam" id="NF045470">
    <property type="entry name" value="Opp2B"/>
    <property type="match status" value="1"/>
</dbReference>
<accession>A0A372FSP0</accession>
<feature type="transmembrane region" description="Helical" evidence="13">
    <location>
        <begin position="134"/>
        <end position="154"/>
    </location>
</feature>
<dbReference type="InterPro" id="IPR035906">
    <property type="entry name" value="MetI-like_sf"/>
</dbReference>
<keyword evidence="5 13" id="KW-0812">Transmembrane</keyword>
<dbReference type="PANTHER" id="PTHR43163">
    <property type="entry name" value="DIPEPTIDE TRANSPORT SYSTEM PERMEASE PROTEIN DPPB-RELATED"/>
    <property type="match status" value="1"/>
</dbReference>
<keyword evidence="4" id="KW-0533">Nickel</keyword>
<keyword evidence="16" id="KW-1185">Reference proteome</keyword>
<name>A0A372FSP0_9ACTN</name>
<evidence type="ECO:0000256" key="10">
    <source>
        <dbReference type="ARBA" id="ARBA00024202"/>
    </source>
</evidence>
<evidence type="ECO:0000256" key="3">
    <source>
        <dbReference type="ARBA" id="ARBA00022475"/>
    </source>
</evidence>
<comment type="subunit">
    <text evidence="11">The complex is composed of two ATP-binding proteins (NikD and NikE), two transmembrane proteins (NikB and NikC) and a solute-binding protein (NikA).</text>
</comment>
<evidence type="ECO:0000256" key="8">
    <source>
        <dbReference type="ARBA" id="ARBA00023112"/>
    </source>
</evidence>
<gene>
    <name evidence="15" type="ORF">D0Q02_25750</name>
</gene>
<evidence type="ECO:0000256" key="13">
    <source>
        <dbReference type="RuleBase" id="RU363032"/>
    </source>
</evidence>
<keyword evidence="7" id="KW-0406">Ion transport</keyword>
<evidence type="ECO:0000256" key="12">
    <source>
        <dbReference type="ARBA" id="ARBA00044774"/>
    </source>
</evidence>
<dbReference type="GO" id="GO:0005886">
    <property type="term" value="C:plasma membrane"/>
    <property type="evidence" value="ECO:0007669"/>
    <property type="project" value="UniProtKB-SubCell"/>
</dbReference>
<dbReference type="PANTHER" id="PTHR43163:SF6">
    <property type="entry name" value="DIPEPTIDE TRANSPORT SYSTEM PERMEASE PROTEIN DPPB-RELATED"/>
    <property type="match status" value="1"/>
</dbReference>
<feature type="transmembrane region" description="Helical" evidence="13">
    <location>
        <begin position="278"/>
        <end position="299"/>
    </location>
</feature>
<dbReference type="Gene3D" id="1.10.3720.10">
    <property type="entry name" value="MetI-like"/>
    <property type="match status" value="1"/>
</dbReference>
<evidence type="ECO:0000256" key="2">
    <source>
        <dbReference type="ARBA" id="ARBA00022448"/>
    </source>
</evidence>
<evidence type="ECO:0000256" key="1">
    <source>
        <dbReference type="ARBA" id="ARBA00004651"/>
    </source>
</evidence>
<evidence type="ECO:0000256" key="4">
    <source>
        <dbReference type="ARBA" id="ARBA00022596"/>
    </source>
</evidence>
<comment type="similarity">
    <text evidence="10">Belongs to the binding-protein-dependent transport system permease family. OppBC subfamily.</text>
</comment>
<reference evidence="15 16" key="1">
    <citation type="submission" date="2018-08" db="EMBL/GenBank/DDBJ databases">
        <title>Verrucosispora craniellae sp. nov., isolated from a marine sponge in the South China Sea.</title>
        <authorList>
            <person name="Li L."/>
            <person name="Lin H.W."/>
        </authorList>
    </citation>
    <scope>NUCLEOTIDE SEQUENCE [LARGE SCALE GENOMIC DNA]</scope>
    <source>
        <strain evidence="15 16">LHW63014</strain>
    </source>
</reference>
<comment type="caution">
    <text evidence="15">The sequence shown here is derived from an EMBL/GenBank/DDBJ whole genome shotgun (WGS) entry which is preliminary data.</text>
</comment>
<evidence type="ECO:0000256" key="6">
    <source>
        <dbReference type="ARBA" id="ARBA00022989"/>
    </source>
</evidence>
<organism evidence="15 16">
    <name type="scientific">Micromonospora craniellae</name>
    <dbReference type="NCBI Taxonomy" id="2294034"/>
    <lineage>
        <taxon>Bacteria</taxon>
        <taxon>Bacillati</taxon>
        <taxon>Actinomycetota</taxon>
        <taxon>Actinomycetes</taxon>
        <taxon>Micromonosporales</taxon>
        <taxon>Micromonosporaceae</taxon>
        <taxon>Micromonospora</taxon>
    </lineage>
</organism>
<evidence type="ECO:0000313" key="16">
    <source>
        <dbReference type="Proteomes" id="UP000262621"/>
    </source>
</evidence>
<dbReference type="Proteomes" id="UP000262621">
    <property type="component" value="Unassembled WGS sequence"/>
</dbReference>
<dbReference type="CDD" id="cd06261">
    <property type="entry name" value="TM_PBP2"/>
    <property type="match status" value="1"/>
</dbReference>
<keyword evidence="6 13" id="KW-1133">Transmembrane helix</keyword>
<feature type="domain" description="ABC transmembrane type-1" evidence="14">
    <location>
        <begin position="95"/>
        <end position="296"/>
    </location>
</feature>
<dbReference type="GO" id="GO:0071916">
    <property type="term" value="F:dipeptide transmembrane transporter activity"/>
    <property type="evidence" value="ECO:0007669"/>
    <property type="project" value="TreeGrafter"/>
</dbReference>
<dbReference type="InterPro" id="IPR050045">
    <property type="entry name" value="Opp2B"/>
</dbReference>